<keyword evidence="10" id="KW-0067">ATP-binding</keyword>
<evidence type="ECO:0000256" key="1">
    <source>
        <dbReference type="ARBA" id="ARBA00001947"/>
    </source>
</evidence>
<evidence type="ECO:0000256" key="4">
    <source>
        <dbReference type="ARBA" id="ARBA00022528"/>
    </source>
</evidence>
<dbReference type="InterPro" id="IPR032678">
    <property type="entry name" value="tRNA-synt_1_cat_dom"/>
</dbReference>
<evidence type="ECO:0000256" key="3">
    <source>
        <dbReference type="ARBA" id="ARBA00010797"/>
    </source>
</evidence>
<reference evidence="19" key="1">
    <citation type="journal article" date="2023" name="Proc. Natl. Acad. Sci. U.S.A.">
        <title>Genomic and structural basis for evolution of tropane alkaloid biosynthesis.</title>
        <authorList>
            <person name="Wanga Y.-J."/>
            <person name="Taina T."/>
            <person name="Yua J.-Y."/>
            <person name="Lia J."/>
            <person name="Xua B."/>
            <person name="Chenc J."/>
            <person name="D'Auriad J.C."/>
            <person name="Huanga J.-P."/>
            <person name="Huanga S.-X."/>
        </authorList>
    </citation>
    <scope>NUCLEOTIDE SEQUENCE [LARGE SCALE GENOMIC DNA]</scope>
    <source>
        <strain evidence="19">cv. KIB-2019</strain>
    </source>
</reference>
<dbReference type="GO" id="GO:0003735">
    <property type="term" value="F:structural constituent of ribosome"/>
    <property type="evidence" value="ECO:0007669"/>
    <property type="project" value="InterPro"/>
</dbReference>
<comment type="similarity">
    <text evidence="3">Belongs to the bacterial ribosomal protein bL27 family.</text>
</comment>
<dbReference type="NCBIfam" id="TIGR00062">
    <property type="entry name" value="L27"/>
    <property type="match status" value="1"/>
</dbReference>
<keyword evidence="9" id="KW-0862">Zinc</keyword>
<evidence type="ECO:0000256" key="16">
    <source>
        <dbReference type="ARBA" id="ARBA00082771"/>
    </source>
</evidence>
<dbReference type="EMBL" id="JAJAGQ010000021">
    <property type="protein sequence ID" value="KAJ8531452.1"/>
    <property type="molecule type" value="Genomic_DNA"/>
</dbReference>
<evidence type="ECO:0000256" key="10">
    <source>
        <dbReference type="ARBA" id="ARBA00022840"/>
    </source>
</evidence>
<keyword evidence="4" id="KW-0150">Chloroplast</keyword>
<dbReference type="GO" id="GO:0046872">
    <property type="term" value="F:metal ion binding"/>
    <property type="evidence" value="ECO:0007669"/>
    <property type="project" value="UniProtKB-KW"/>
</dbReference>
<dbReference type="HAMAP" id="MF_00539">
    <property type="entry name" value="Ribosomal_bL27"/>
    <property type="match status" value="1"/>
</dbReference>
<dbReference type="PROSITE" id="PS00831">
    <property type="entry name" value="RIBOSOMAL_L27"/>
    <property type="match status" value="1"/>
</dbReference>
<dbReference type="InterPro" id="IPR001684">
    <property type="entry name" value="Ribosomal_bL27"/>
</dbReference>
<dbReference type="Gene3D" id="1.20.120.1910">
    <property type="entry name" value="Cysteine-tRNA ligase, C-terminal anti-codon recognition domain"/>
    <property type="match status" value="1"/>
</dbReference>
<dbReference type="InterPro" id="IPR024909">
    <property type="entry name" value="Cys-tRNA/MSH_ligase"/>
</dbReference>
<dbReference type="Gene3D" id="2.40.50.100">
    <property type="match status" value="1"/>
</dbReference>
<dbReference type="PRINTS" id="PR00063">
    <property type="entry name" value="RIBOSOMALL27"/>
</dbReference>
<dbReference type="GO" id="GO:0006423">
    <property type="term" value="P:cysteinyl-tRNA aminoacylation"/>
    <property type="evidence" value="ECO:0007669"/>
    <property type="project" value="TreeGrafter"/>
</dbReference>
<evidence type="ECO:0000256" key="9">
    <source>
        <dbReference type="ARBA" id="ARBA00022833"/>
    </source>
</evidence>
<comment type="subcellular location">
    <subcellularLocation>
        <location evidence="2">Plastid</location>
        <location evidence="2">Chloroplast</location>
    </subcellularLocation>
</comment>
<dbReference type="AlphaFoldDB" id="A0A9Q1L8W6"/>
<evidence type="ECO:0000256" key="5">
    <source>
        <dbReference type="ARBA" id="ARBA00022598"/>
    </source>
</evidence>
<protein>
    <recommendedName>
        <fullName evidence="14">Large ribosomal subunit protein bL27c</fullName>
    </recommendedName>
    <alternativeName>
        <fullName evidence="15">50S ribosomal protein L27, chloroplastic</fullName>
    </alternativeName>
    <alternativeName>
        <fullName evidence="16">CL27</fullName>
    </alternativeName>
</protein>
<gene>
    <name evidence="18" type="ORF">K7X08_026886</name>
</gene>
<name>A0A9Q1L8W6_9SOLA</name>
<accession>A0A9Q1L8W6</accession>
<keyword evidence="6" id="KW-0934">Plastid</keyword>
<keyword evidence="12" id="KW-0689">Ribosomal protein</keyword>
<dbReference type="Pfam" id="PF01016">
    <property type="entry name" value="Ribosomal_L27"/>
    <property type="match status" value="1"/>
</dbReference>
<keyword evidence="5" id="KW-0436">Ligase</keyword>
<dbReference type="Proteomes" id="UP001152561">
    <property type="component" value="Unassembled WGS sequence"/>
</dbReference>
<evidence type="ECO:0000256" key="7">
    <source>
        <dbReference type="ARBA" id="ARBA00022723"/>
    </source>
</evidence>
<dbReference type="PANTHER" id="PTHR10890">
    <property type="entry name" value="CYSTEINYL-TRNA SYNTHETASE"/>
    <property type="match status" value="1"/>
</dbReference>
<dbReference type="GO" id="GO:0005840">
    <property type="term" value="C:ribosome"/>
    <property type="evidence" value="ECO:0007669"/>
    <property type="project" value="UniProtKB-KW"/>
</dbReference>
<dbReference type="SUPFAM" id="SSF47323">
    <property type="entry name" value="Anticodon-binding domain of a subclass of class I aminoacyl-tRNA synthetases"/>
    <property type="match status" value="1"/>
</dbReference>
<dbReference type="FunFam" id="2.40.50.100:FF:000051">
    <property type="entry name" value="50S ribosomal protein L27"/>
    <property type="match status" value="1"/>
</dbReference>
<keyword evidence="7" id="KW-0479">Metal-binding</keyword>
<dbReference type="OrthoDB" id="438179at2759"/>
<dbReference type="GO" id="GO:0005524">
    <property type="term" value="F:ATP binding"/>
    <property type="evidence" value="ECO:0007669"/>
    <property type="project" value="UniProtKB-KW"/>
</dbReference>
<keyword evidence="13" id="KW-0687">Ribonucleoprotein</keyword>
<dbReference type="GO" id="GO:0009507">
    <property type="term" value="C:chloroplast"/>
    <property type="evidence" value="ECO:0007669"/>
    <property type="project" value="UniProtKB-SubCell"/>
</dbReference>
<dbReference type="Gene3D" id="3.40.50.620">
    <property type="entry name" value="HUPs"/>
    <property type="match status" value="1"/>
</dbReference>
<keyword evidence="19" id="KW-1185">Reference proteome</keyword>
<dbReference type="GO" id="GO:0004817">
    <property type="term" value="F:cysteine-tRNA ligase activity"/>
    <property type="evidence" value="ECO:0007669"/>
    <property type="project" value="TreeGrafter"/>
</dbReference>
<dbReference type="PANTHER" id="PTHR10890:SF26">
    <property type="entry name" value="CYSTEINE--TRNA LIGASE 1, CYTOPLASMIC-RELATED"/>
    <property type="match status" value="1"/>
</dbReference>
<dbReference type="GO" id="GO:1990904">
    <property type="term" value="C:ribonucleoprotein complex"/>
    <property type="evidence" value="ECO:0007669"/>
    <property type="project" value="UniProtKB-KW"/>
</dbReference>
<proteinExistence type="inferred from homology"/>
<evidence type="ECO:0000313" key="18">
    <source>
        <dbReference type="EMBL" id="KAJ8531452.1"/>
    </source>
</evidence>
<evidence type="ECO:0000256" key="13">
    <source>
        <dbReference type="ARBA" id="ARBA00023274"/>
    </source>
</evidence>
<dbReference type="InterPro" id="IPR014729">
    <property type="entry name" value="Rossmann-like_a/b/a_fold"/>
</dbReference>
<dbReference type="SUPFAM" id="SSF110324">
    <property type="entry name" value="Ribosomal L27 protein-like"/>
    <property type="match status" value="1"/>
</dbReference>
<dbReference type="Pfam" id="PF01406">
    <property type="entry name" value="tRNA-synt_1e"/>
    <property type="match status" value="1"/>
</dbReference>
<comment type="caution">
    <text evidence="18">The sequence shown here is derived from an EMBL/GenBank/DDBJ whole genome shotgun (WGS) entry which is preliminary data.</text>
</comment>
<dbReference type="SUPFAM" id="SSF52374">
    <property type="entry name" value="Nucleotidylyl transferase"/>
    <property type="match status" value="1"/>
</dbReference>
<evidence type="ECO:0000256" key="6">
    <source>
        <dbReference type="ARBA" id="ARBA00022640"/>
    </source>
</evidence>
<evidence type="ECO:0000256" key="14">
    <source>
        <dbReference type="ARBA" id="ARBA00035268"/>
    </source>
</evidence>
<comment type="cofactor">
    <cofactor evidence="1">
        <name>Zn(2+)</name>
        <dbReference type="ChEBI" id="CHEBI:29105"/>
    </cofactor>
</comment>
<evidence type="ECO:0000256" key="2">
    <source>
        <dbReference type="ARBA" id="ARBA00004229"/>
    </source>
</evidence>
<keyword evidence="8" id="KW-0547">Nucleotide-binding</keyword>
<keyword evidence="11" id="KW-0809">Transit peptide</keyword>
<dbReference type="InterPro" id="IPR018261">
    <property type="entry name" value="Ribosomal_bL27_CS"/>
</dbReference>
<evidence type="ECO:0000259" key="17">
    <source>
        <dbReference type="Pfam" id="PF01406"/>
    </source>
</evidence>
<sequence>MTNVCAYTIGGDVYFSVDSFPEYGRLSGRKLEDNRAGERVGVYSRKQNPADFALWKAAKPGEPSWESPWGPGRPGWHIECGAMSAYYLTHSFDIHGGGMDLTFPHMKMRSPRVALLAGRTLHDSEEALSVFQQGTETATNVRGRVSPQAQDCIKKLRIELETKLSDDLHTPTILNVALQEALRLMNSYLNMLKKKQQKQQHLTAFLSLTELLKELKAILDVLGLLSSSTSAEVLQQFKERALKRGELTEEDVLHAIEERTLARKNKEFARSDQIRTDLVAKALGWPSCSSIFVACVTIGKEWMSMPDATFLDFESLTLVAVIVSLSLVGAFKGLSLSSSNSFLRGGDFGVVPKFSVVSFPLKSPLLTIESAHKKGAGSTKNGRDSPGQRLGVKIFGDQHAKPGSIIVRQRGTKFHPGKNVGLGKDHTIFSLIDGLVKFEKFGPDRKKISVYPREVQPENPNSYRNRKRESFRLQRERRKARREGVILQPQLRDYLKGKAVISIFPANTVLSSSVRSSGSDISFIQQLYTWREKRKQGDSAAFGGDMWRANMTIEGSYGF</sequence>
<organism evidence="18 19">
    <name type="scientific">Anisodus acutangulus</name>
    <dbReference type="NCBI Taxonomy" id="402998"/>
    <lineage>
        <taxon>Eukaryota</taxon>
        <taxon>Viridiplantae</taxon>
        <taxon>Streptophyta</taxon>
        <taxon>Embryophyta</taxon>
        <taxon>Tracheophyta</taxon>
        <taxon>Spermatophyta</taxon>
        <taxon>Magnoliopsida</taxon>
        <taxon>eudicotyledons</taxon>
        <taxon>Gunneridae</taxon>
        <taxon>Pentapetalae</taxon>
        <taxon>asterids</taxon>
        <taxon>lamiids</taxon>
        <taxon>Solanales</taxon>
        <taxon>Solanaceae</taxon>
        <taxon>Solanoideae</taxon>
        <taxon>Hyoscyameae</taxon>
        <taxon>Anisodus</taxon>
    </lineage>
</organism>
<evidence type="ECO:0000256" key="8">
    <source>
        <dbReference type="ARBA" id="ARBA00022741"/>
    </source>
</evidence>
<feature type="domain" description="tRNA synthetases class I catalytic" evidence="17">
    <location>
        <begin position="5"/>
        <end position="106"/>
    </location>
</feature>
<dbReference type="InterPro" id="IPR009080">
    <property type="entry name" value="tRNAsynth_Ia_anticodon-bd"/>
</dbReference>
<evidence type="ECO:0000256" key="12">
    <source>
        <dbReference type="ARBA" id="ARBA00022980"/>
    </source>
</evidence>
<evidence type="ECO:0000313" key="19">
    <source>
        <dbReference type="Proteomes" id="UP001152561"/>
    </source>
</evidence>
<evidence type="ECO:0000256" key="15">
    <source>
        <dbReference type="ARBA" id="ARBA00035428"/>
    </source>
</evidence>
<evidence type="ECO:0000256" key="11">
    <source>
        <dbReference type="ARBA" id="ARBA00022946"/>
    </source>
</evidence>